<dbReference type="Proteomes" id="UP000238655">
    <property type="component" value="Chromosome 2"/>
</dbReference>
<evidence type="ECO:0000256" key="1">
    <source>
        <dbReference type="SAM" id="SignalP"/>
    </source>
</evidence>
<dbReference type="RefSeq" id="WP_089463330.1">
    <property type="nucleotide sequence ID" value="NZ_CM009576.1"/>
</dbReference>
<gene>
    <name evidence="2" type="ORF">C3743_05925</name>
</gene>
<dbReference type="AlphaFoldDB" id="A0A2S5E3R1"/>
<comment type="caution">
    <text evidence="2">The sequence shown here is derived from an EMBL/GenBank/DDBJ whole genome shotgun (WGS) entry which is preliminary data.</text>
</comment>
<keyword evidence="1" id="KW-0732">Signal</keyword>
<dbReference type="Gene3D" id="2.60.40.2040">
    <property type="entry name" value="CFA/I fimbrial subunit E, pilin domain"/>
    <property type="match status" value="1"/>
</dbReference>
<accession>A0A2S5E3R1</accession>
<sequence>MKKANLAKCLIVVSLLPAVSIAQTVNLTGKTTSKVTAKVVKPDKFEVTDDKGGWFGQGLQMQQVGGWDTPYEVKARLRVLSTSRDFQVRLDEAVQIRHQTKPTQIFRNPSVTLGADGAAAKPLAVGQNASFTNPAPPVAGNDSEGYYNLNVSAYPPEGDFKSTAGTYSGVLSMTFEPVVRAP</sequence>
<feature type="signal peptide" evidence="1">
    <location>
        <begin position="1"/>
        <end position="24"/>
    </location>
</feature>
<evidence type="ECO:0000313" key="3">
    <source>
        <dbReference type="Proteomes" id="UP000238655"/>
    </source>
</evidence>
<evidence type="ECO:0008006" key="4">
    <source>
        <dbReference type="Google" id="ProtNLM"/>
    </source>
</evidence>
<name>A0A2S5E3R1_9BURK</name>
<dbReference type="EMBL" id="PQVP01000001">
    <property type="protein sequence ID" value="POZ86053.1"/>
    <property type="molecule type" value="Genomic_DNA"/>
</dbReference>
<proteinExistence type="predicted"/>
<organism evidence="2 3">
    <name type="scientific">Burkholderia contaminans</name>
    <dbReference type="NCBI Taxonomy" id="488447"/>
    <lineage>
        <taxon>Bacteria</taxon>
        <taxon>Pseudomonadati</taxon>
        <taxon>Pseudomonadota</taxon>
        <taxon>Betaproteobacteria</taxon>
        <taxon>Burkholderiales</taxon>
        <taxon>Burkholderiaceae</taxon>
        <taxon>Burkholderia</taxon>
        <taxon>Burkholderia cepacia complex</taxon>
    </lineage>
</organism>
<evidence type="ECO:0000313" key="2">
    <source>
        <dbReference type="EMBL" id="POZ86053.1"/>
    </source>
</evidence>
<protein>
    <recommendedName>
        <fullName evidence="4">Fimbrial assembly protein</fullName>
    </recommendedName>
</protein>
<reference evidence="2 3" key="1">
    <citation type="submission" date="2018-01" db="EMBL/GenBank/DDBJ databases">
        <title>Successful Treatment of Persistent Burkholderia cepacia Bacteremia with Ceftazidime-Avibactam.</title>
        <authorList>
            <person name="Tamma P."/>
            <person name="Fan Y."/>
            <person name="Bergman Y."/>
            <person name="Sick-Samuels A."/>
            <person name="Hsu A."/>
            <person name="Timp W."/>
            <person name="Simner P."/>
        </authorList>
    </citation>
    <scope>NUCLEOTIDE SEQUENCE [LARGE SCALE GENOMIC DNA]</scope>
    <source>
        <strain evidence="2 3">170816</strain>
    </source>
</reference>
<feature type="chain" id="PRO_5015521899" description="Fimbrial assembly protein" evidence="1">
    <location>
        <begin position="25"/>
        <end position="182"/>
    </location>
</feature>